<dbReference type="GO" id="GO:0015074">
    <property type="term" value="P:DNA integration"/>
    <property type="evidence" value="ECO:0007669"/>
    <property type="project" value="InterPro"/>
</dbReference>
<dbReference type="Pfam" id="PF13976">
    <property type="entry name" value="gag_pre-integrs"/>
    <property type="match status" value="1"/>
</dbReference>
<dbReference type="PANTHER" id="PTHR42648">
    <property type="entry name" value="TRANSPOSASE, PUTATIVE-RELATED"/>
    <property type="match status" value="1"/>
</dbReference>
<dbReference type="PANTHER" id="PTHR42648:SF28">
    <property type="entry name" value="TRANSPOSON-ENCODED PROTEIN WITH RIBONUCLEASE H-LIKE AND RETROVIRUS ZINC FINGER-LIKE DOMAINS"/>
    <property type="match status" value="1"/>
</dbReference>
<accession>A0A7R8UJL2</accession>
<sequence length="185" mass="20892">MQAAGMTIIFNERGVVVQKGVGICKTENIDRAFNVTKVNYSLWHQRLGHIGKQKFIELKNKQMIYDLDQICNINPSDDLCEACIKDFVAKSEAHFDLKVVNLYSDNGGEYLSNEMKDYCCEKGITYHLTVPRTPQLNGVSERMVRTITEKARSMIISACMDKIFWGDAVLTATYLINITPTGALK</sequence>
<dbReference type="AlphaFoldDB" id="A0A7R8UJL2"/>
<evidence type="ECO:0000259" key="1">
    <source>
        <dbReference type="PROSITE" id="PS50994"/>
    </source>
</evidence>
<dbReference type="SUPFAM" id="SSF53098">
    <property type="entry name" value="Ribonuclease H-like"/>
    <property type="match status" value="1"/>
</dbReference>
<keyword evidence="3" id="KW-1185">Reference proteome</keyword>
<dbReference type="InterPro" id="IPR039537">
    <property type="entry name" value="Retrotran_Ty1/copia-like"/>
</dbReference>
<proteinExistence type="predicted"/>
<evidence type="ECO:0000313" key="3">
    <source>
        <dbReference type="Proteomes" id="UP000594454"/>
    </source>
</evidence>
<dbReference type="Proteomes" id="UP000594454">
    <property type="component" value="Chromosome 2"/>
</dbReference>
<dbReference type="InterPro" id="IPR012337">
    <property type="entry name" value="RNaseH-like_sf"/>
</dbReference>
<dbReference type="InterPro" id="IPR036397">
    <property type="entry name" value="RNaseH_sf"/>
</dbReference>
<gene>
    <name evidence="2" type="ORF">HERILL_LOCUS5131</name>
</gene>
<evidence type="ECO:0000313" key="2">
    <source>
        <dbReference type="EMBL" id="CAD7082063.1"/>
    </source>
</evidence>
<dbReference type="Gene3D" id="3.30.420.10">
    <property type="entry name" value="Ribonuclease H-like superfamily/Ribonuclease H"/>
    <property type="match status" value="1"/>
</dbReference>
<dbReference type="InParanoid" id="A0A7R8UJL2"/>
<protein>
    <recommendedName>
        <fullName evidence="1">Integrase catalytic domain-containing protein</fullName>
    </recommendedName>
</protein>
<dbReference type="EMBL" id="LR899010">
    <property type="protein sequence ID" value="CAD7082063.1"/>
    <property type="molecule type" value="Genomic_DNA"/>
</dbReference>
<name>A0A7R8UJL2_HERIL</name>
<dbReference type="GO" id="GO:0003676">
    <property type="term" value="F:nucleic acid binding"/>
    <property type="evidence" value="ECO:0007669"/>
    <property type="project" value="InterPro"/>
</dbReference>
<dbReference type="PROSITE" id="PS50994">
    <property type="entry name" value="INTEGRASE"/>
    <property type="match status" value="1"/>
</dbReference>
<reference evidence="2 3" key="1">
    <citation type="submission" date="2020-11" db="EMBL/GenBank/DDBJ databases">
        <authorList>
            <person name="Wallbank WR R."/>
            <person name="Pardo Diaz C."/>
            <person name="Kozak K."/>
            <person name="Martin S."/>
            <person name="Jiggins C."/>
            <person name="Moest M."/>
            <person name="Warren A I."/>
            <person name="Generalovic N T."/>
            <person name="Byers J.R.P. K."/>
            <person name="Montejo-Kovacevich G."/>
            <person name="Yen C E."/>
        </authorList>
    </citation>
    <scope>NUCLEOTIDE SEQUENCE [LARGE SCALE GENOMIC DNA]</scope>
</reference>
<dbReference type="InterPro" id="IPR025724">
    <property type="entry name" value="GAG-pre-integrase_dom"/>
</dbReference>
<feature type="domain" description="Integrase catalytic" evidence="1">
    <location>
        <begin position="102"/>
        <end position="185"/>
    </location>
</feature>
<organism evidence="2 3">
    <name type="scientific">Hermetia illucens</name>
    <name type="common">Black soldier fly</name>
    <dbReference type="NCBI Taxonomy" id="343691"/>
    <lineage>
        <taxon>Eukaryota</taxon>
        <taxon>Metazoa</taxon>
        <taxon>Ecdysozoa</taxon>
        <taxon>Arthropoda</taxon>
        <taxon>Hexapoda</taxon>
        <taxon>Insecta</taxon>
        <taxon>Pterygota</taxon>
        <taxon>Neoptera</taxon>
        <taxon>Endopterygota</taxon>
        <taxon>Diptera</taxon>
        <taxon>Brachycera</taxon>
        <taxon>Stratiomyomorpha</taxon>
        <taxon>Stratiomyidae</taxon>
        <taxon>Hermetiinae</taxon>
        <taxon>Hermetia</taxon>
    </lineage>
</organism>
<dbReference type="InterPro" id="IPR001584">
    <property type="entry name" value="Integrase_cat-core"/>
</dbReference>